<dbReference type="InterPro" id="IPR015854">
    <property type="entry name" value="ABC_transpr_LolD-like"/>
</dbReference>
<sequence>MLHIEDLCIVRGQGSQAHRVSLPQLALRPGEVMAVTGESGCGKSTLLEAIGLLLRPSYIGRFMLSQASGQRDVAALLNGDRQAELADMRARQLGFVLQNGGLLPYLNVRDNIRLPCQLLGKTPDKTLLNRIIDTLKLGPLLARYPAQLSFGERQRTAFARAIVHRPALVLADEPTAALDPHNAQQLFNLFIELVRQEGMMALVVCHDWPLVERFGLPCLIARTDAPAVNPADSSEPVQGETRFVL</sequence>
<evidence type="ECO:0000256" key="3">
    <source>
        <dbReference type="ARBA" id="ARBA00022840"/>
    </source>
</evidence>
<keyword evidence="3 5" id="KW-0067">ATP-binding</keyword>
<dbReference type="Gene3D" id="3.40.50.300">
    <property type="entry name" value="P-loop containing nucleotide triphosphate hydrolases"/>
    <property type="match status" value="1"/>
</dbReference>
<accession>A0ABM7MU97</accession>
<dbReference type="EMBL" id="AP024329">
    <property type="protein sequence ID" value="BCQ32732.1"/>
    <property type="molecule type" value="Genomic_DNA"/>
</dbReference>
<dbReference type="RefSeq" id="WP_212813512.1">
    <property type="nucleotide sequence ID" value="NZ_AP024329.1"/>
</dbReference>
<feature type="domain" description="ABC transporter" evidence="4">
    <location>
        <begin position="2"/>
        <end position="239"/>
    </location>
</feature>
<dbReference type="PANTHER" id="PTHR24220">
    <property type="entry name" value="IMPORT ATP-BINDING PROTEIN"/>
    <property type="match status" value="1"/>
</dbReference>
<reference evidence="5 6" key="1">
    <citation type="submission" date="2021-01" db="EMBL/GenBank/DDBJ databases">
        <title>Complete genome sequence of Erwinia rhapontici MAFF 311153.</title>
        <authorList>
            <person name="Morohoshi T."/>
            <person name="Someya N."/>
        </authorList>
    </citation>
    <scope>NUCLEOTIDE SEQUENCE [LARGE SCALE GENOMIC DNA]</scope>
    <source>
        <strain evidence="5 6">MAFF 311153</strain>
    </source>
</reference>
<dbReference type="Proteomes" id="UP000677515">
    <property type="component" value="Chromosome"/>
</dbReference>
<dbReference type="SMART" id="SM00382">
    <property type="entry name" value="AAA"/>
    <property type="match status" value="1"/>
</dbReference>
<evidence type="ECO:0000256" key="2">
    <source>
        <dbReference type="ARBA" id="ARBA00022741"/>
    </source>
</evidence>
<dbReference type="Pfam" id="PF00005">
    <property type="entry name" value="ABC_tran"/>
    <property type="match status" value="1"/>
</dbReference>
<dbReference type="InterPro" id="IPR027417">
    <property type="entry name" value="P-loop_NTPase"/>
</dbReference>
<name>A0ABM7MU97_ERWRD</name>
<dbReference type="InterPro" id="IPR003593">
    <property type="entry name" value="AAA+_ATPase"/>
</dbReference>
<keyword evidence="2" id="KW-0547">Nucleotide-binding</keyword>
<dbReference type="InterPro" id="IPR003439">
    <property type="entry name" value="ABC_transporter-like_ATP-bd"/>
</dbReference>
<organism evidence="5 6">
    <name type="scientific">Erwinia rhapontici</name>
    <name type="common">Pectobacterium rhapontici</name>
    <dbReference type="NCBI Taxonomy" id="55212"/>
    <lineage>
        <taxon>Bacteria</taxon>
        <taxon>Pseudomonadati</taxon>
        <taxon>Pseudomonadota</taxon>
        <taxon>Gammaproteobacteria</taxon>
        <taxon>Enterobacterales</taxon>
        <taxon>Erwiniaceae</taxon>
        <taxon>Erwinia</taxon>
    </lineage>
</organism>
<dbReference type="PROSITE" id="PS50893">
    <property type="entry name" value="ABC_TRANSPORTER_2"/>
    <property type="match status" value="1"/>
</dbReference>
<dbReference type="PANTHER" id="PTHR24220:SF689">
    <property type="entry name" value="LIPOPROTEIN-RELEASING SYSTEM ATP-BINDING PROTEIN LOLD"/>
    <property type="match status" value="1"/>
</dbReference>
<dbReference type="GO" id="GO:0005524">
    <property type="term" value="F:ATP binding"/>
    <property type="evidence" value="ECO:0007669"/>
    <property type="project" value="UniProtKB-KW"/>
</dbReference>
<dbReference type="SUPFAM" id="SSF52540">
    <property type="entry name" value="P-loop containing nucleoside triphosphate hydrolases"/>
    <property type="match status" value="1"/>
</dbReference>
<evidence type="ECO:0000259" key="4">
    <source>
        <dbReference type="PROSITE" id="PS50893"/>
    </source>
</evidence>
<comment type="similarity">
    <text evidence="1">Belongs to the ABC transporter superfamily. Drug exporter-2 (TC 3.A.1.117) family.</text>
</comment>
<evidence type="ECO:0000256" key="1">
    <source>
        <dbReference type="ARBA" id="ARBA00006526"/>
    </source>
</evidence>
<evidence type="ECO:0000313" key="6">
    <source>
        <dbReference type="Proteomes" id="UP000677515"/>
    </source>
</evidence>
<protein>
    <submittedName>
        <fullName evidence="5">ABC transporter ATP-binding protein</fullName>
    </submittedName>
</protein>
<keyword evidence="6" id="KW-1185">Reference proteome</keyword>
<gene>
    <name evidence="5" type="ORF">ERHA53_00750</name>
</gene>
<evidence type="ECO:0000313" key="5">
    <source>
        <dbReference type="EMBL" id="BCQ32732.1"/>
    </source>
</evidence>
<proteinExistence type="inferred from homology"/>